<evidence type="ECO:0000256" key="3">
    <source>
        <dbReference type="ARBA" id="ARBA00008746"/>
    </source>
</evidence>
<dbReference type="InterPro" id="IPR004014">
    <property type="entry name" value="ATPase_P-typ_cation-transptr_N"/>
</dbReference>
<keyword evidence="8" id="KW-0597">Phosphoprotein</keyword>
<dbReference type="NCBIfam" id="TIGR01524">
    <property type="entry name" value="ATPase-IIIB_Mg"/>
    <property type="match status" value="1"/>
</dbReference>
<dbReference type="Pfam" id="PF00690">
    <property type="entry name" value="Cation_ATPase_N"/>
    <property type="match status" value="1"/>
</dbReference>
<dbReference type="PROSITE" id="PS00154">
    <property type="entry name" value="ATPASE_E1_E2"/>
    <property type="match status" value="1"/>
</dbReference>
<dbReference type="InterPro" id="IPR018303">
    <property type="entry name" value="ATPase_P-typ_P_site"/>
</dbReference>
<dbReference type="InterPro" id="IPR036412">
    <property type="entry name" value="HAD-like_sf"/>
</dbReference>
<evidence type="ECO:0000256" key="4">
    <source>
        <dbReference type="ARBA" id="ARBA00012786"/>
    </source>
</evidence>
<evidence type="ECO:0000256" key="9">
    <source>
        <dbReference type="ARBA" id="ARBA00022692"/>
    </source>
</evidence>
<dbReference type="SUPFAM" id="SSF81665">
    <property type="entry name" value="Calcium ATPase, transmembrane domain M"/>
    <property type="match status" value="1"/>
</dbReference>
<dbReference type="SFLD" id="SFLDS00003">
    <property type="entry name" value="Haloacid_Dehalogenase"/>
    <property type="match status" value="1"/>
</dbReference>
<dbReference type="InterPro" id="IPR023298">
    <property type="entry name" value="ATPase_P-typ_TM_dom_sf"/>
</dbReference>
<keyword evidence="10" id="KW-0547">Nucleotide-binding</keyword>
<keyword evidence="9 18" id="KW-0812">Transmembrane</keyword>
<evidence type="ECO:0000256" key="13">
    <source>
        <dbReference type="ARBA" id="ARBA00022967"/>
    </source>
</evidence>
<dbReference type="InterPro" id="IPR023214">
    <property type="entry name" value="HAD_sf"/>
</dbReference>
<proteinExistence type="inferred from homology"/>
<sequence>MLADKELLQFAKISHSEIFKRLKTSLAGLDPHQIPSLRQKYGTNQLTYYHRKSLGRQLLAAFVTPFTVVLFVLAVVSFVTDYWLAAPGDKTLLETSIILVMVLISGAMTLIQSVKSDQAAEKLQSLVSTTTQVIRDQKLETIATDELVVGDLVKLAAGAMVPADLRIIQAKDLIVSQAALTGESYPVEKKAHLTAESFGQVTDLTNLTFMGSNVLSGTALGVVIATGTNTRFGKVTQSLANKQAVQTNFDVGISQTSWLLIRFMAIMVPIVCVLNGLTKGDWMQALLFGISLAVGLTPEMLPVIVTTNLVRGALEMSRNGTVVKNIHAIQNFGAMDILCTDKTGTLTQDQIVLVAYNDLQQQSSLEVLRVAYLNSQFQTGLNNLMDTAIIETAHQQLQIDKRDIQKIDELPFDFTRRRMSTIVQTSLNQVAMVTKGAVEEMLSVSTKAEIDGQEVSLTPPLRTKLAQQAQQLNQQGLRVLAISRKFNPQPQNGTAFNVQDEQQMTLVGYLAFLDPPKRTSAQAIQALKDHGTAVKIITGDSQLVTQSVCQQIGFDVQQVLTGQALSQLTPQQWAKAVETTNVFVKVSPEQKAQIVQTLRQNEHVVGFLGDGINDAPAMKKADVGICVDTAVDIAKEAASIILLQKDLLILEQGVVIGRKTFGNIMKYIKATCSSNFGNMLSVLFASAFLPFLPMQPLQLLFLNFTYDLSCLSLPWDRMDSEYLKVPRKWRADSIGRFMIWFGPTSSLFDLTTYLALYFWLCPQVLGQSFAQTNGPSRQYFIQLFNSGWFVESLWTQTFVLHALRTSKIPFVQSRASKIMIFVTTGAVILGSLLPWTALGRGLDLVRLPVNFWLLLGVTIVGYMLLVTVAKKWYVRRFGELL</sequence>
<dbReference type="Gene3D" id="1.20.1110.10">
    <property type="entry name" value="Calcium-transporting ATPase, transmembrane domain"/>
    <property type="match status" value="1"/>
</dbReference>
<dbReference type="NCBIfam" id="NF011702">
    <property type="entry name" value="PRK15122.1"/>
    <property type="match status" value="1"/>
</dbReference>
<evidence type="ECO:0000256" key="16">
    <source>
        <dbReference type="ARBA" id="ARBA00029806"/>
    </source>
</evidence>
<dbReference type="SMART" id="SM00831">
    <property type="entry name" value="Cation_ATPase_N"/>
    <property type="match status" value="1"/>
</dbReference>
<protein>
    <recommendedName>
        <fullName evidence="5">Magnesium-transporting ATPase, P-type 1</fullName>
        <ecNumber evidence="4">7.2.2.14</ecNumber>
    </recommendedName>
    <alternativeName>
        <fullName evidence="16">Mg(2+) transport ATPase, P-type 1</fullName>
    </alternativeName>
</protein>
<dbReference type="SUPFAM" id="SSF81653">
    <property type="entry name" value="Calcium ATPase, transduction domain A"/>
    <property type="match status" value="1"/>
</dbReference>
<feature type="transmembrane region" description="Helical" evidence="18">
    <location>
        <begin position="91"/>
        <end position="111"/>
    </location>
</feature>
<feature type="transmembrane region" description="Helical" evidence="18">
    <location>
        <begin position="283"/>
        <end position="310"/>
    </location>
</feature>
<evidence type="ECO:0000256" key="15">
    <source>
        <dbReference type="ARBA" id="ARBA00023136"/>
    </source>
</evidence>
<keyword evidence="11" id="KW-0067">ATP-binding</keyword>
<evidence type="ECO:0000256" key="10">
    <source>
        <dbReference type="ARBA" id="ARBA00022741"/>
    </source>
</evidence>
<feature type="transmembrane region" description="Helical" evidence="18">
    <location>
        <begin position="815"/>
        <end position="837"/>
    </location>
</feature>
<evidence type="ECO:0000256" key="12">
    <source>
        <dbReference type="ARBA" id="ARBA00022842"/>
    </source>
</evidence>
<dbReference type="CDD" id="cd02077">
    <property type="entry name" value="P-type_ATPase_Mg"/>
    <property type="match status" value="1"/>
</dbReference>
<comment type="subcellular location">
    <subcellularLocation>
        <location evidence="2">Cell inner membrane</location>
        <topology evidence="2">Multi-pass membrane protein</topology>
    </subcellularLocation>
</comment>
<keyword evidence="21" id="KW-1185">Reference proteome</keyword>
<evidence type="ECO:0000256" key="6">
    <source>
        <dbReference type="ARBA" id="ARBA00022475"/>
    </source>
</evidence>
<dbReference type="InterPro" id="IPR044492">
    <property type="entry name" value="P_typ_ATPase_HD_dom"/>
</dbReference>
<keyword evidence="13" id="KW-1278">Translocase</keyword>
<dbReference type="SFLD" id="SFLDG00002">
    <property type="entry name" value="C1.7:_P-type_atpase_like"/>
    <property type="match status" value="1"/>
</dbReference>
<organism evidence="20 21">
    <name type="scientific">Bombilactobacillus folatiphilus</name>
    <dbReference type="NCBI Taxonomy" id="2923362"/>
    <lineage>
        <taxon>Bacteria</taxon>
        <taxon>Bacillati</taxon>
        <taxon>Bacillota</taxon>
        <taxon>Bacilli</taxon>
        <taxon>Lactobacillales</taxon>
        <taxon>Lactobacillaceae</taxon>
        <taxon>Bombilactobacillus</taxon>
    </lineage>
</organism>
<evidence type="ECO:0000259" key="19">
    <source>
        <dbReference type="SMART" id="SM00831"/>
    </source>
</evidence>
<evidence type="ECO:0000256" key="2">
    <source>
        <dbReference type="ARBA" id="ARBA00004429"/>
    </source>
</evidence>
<dbReference type="Pfam" id="PF00122">
    <property type="entry name" value="E1-E2_ATPase"/>
    <property type="match status" value="1"/>
</dbReference>
<feature type="transmembrane region" description="Helical" evidence="18">
    <location>
        <begin position="675"/>
        <end position="692"/>
    </location>
</feature>
<accession>A0ABY4P906</accession>
<dbReference type="Gene3D" id="3.40.1110.10">
    <property type="entry name" value="Calcium-transporting ATPase, cytoplasmic domain N"/>
    <property type="match status" value="1"/>
</dbReference>
<dbReference type="Pfam" id="PF13246">
    <property type="entry name" value="Cation_ATPase"/>
    <property type="match status" value="1"/>
</dbReference>
<feature type="transmembrane region" description="Helical" evidence="18">
    <location>
        <begin position="259"/>
        <end position="277"/>
    </location>
</feature>
<comment type="catalytic activity">
    <reaction evidence="17">
        <text>Mg(2+)(out) + ATP + H2O = Mg(2+)(in) + ADP + phosphate + H(+)</text>
        <dbReference type="Rhea" id="RHEA:10260"/>
        <dbReference type="ChEBI" id="CHEBI:15377"/>
        <dbReference type="ChEBI" id="CHEBI:15378"/>
        <dbReference type="ChEBI" id="CHEBI:18420"/>
        <dbReference type="ChEBI" id="CHEBI:30616"/>
        <dbReference type="ChEBI" id="CHEBI:43474"/>
        <dbReference type="ChEBI" id="CHEBI:456216"/>
        <dbReference type="EC" id="7.2.2.14"/>
    </reaction>
</comment>
<dbReference type="Gene3D" id="2.70.150.10">
    <property type="entry name" value="Calcium-transporting ATPase, cytoplasmic transduction domain A"/>
    <property type="match status" value="1"/>
</dbReference>
<dbReference type="RefSeq" id="WP_249514334.1">
    <property type="nucleotide sequence ID" value="NZ_CP093366.1"/>
</dbReference>
<evidence type="ECO:0000256" key="1">
    <source>
        <dbReference type="ARBA" id="ARBA00003954"/>
    </source>
</evidence>
<comment type="function">
    <text evidence="1">Mediates magnesium influx to the cytosol.</text>
</comment>
<evidence type="ECO:0000313" key="20">
    <source>
        <dbReference type="EMBL" id="UQS82064.1"/>
    </source>
</evidence>
<keyword evidence="7" id="KW-0997">Cell inner membrane</keyword>
<dbReference type="InterPro" id="IPR006068">
    <property type="entry name" value="ATPase_P-typ_cation-transptr_C"/>
</dbReference>
<feature type="transmembrane region" description="Helical" evidence="18">
    <location>
        <begin position="737"/>
        <end position="759"/>
    </location>
</feature>
<dbReference type="Proteomes" id="UP000831495">
    <property type="component" value="Chromosome"/>
</dbReference>
<evidence type="ECO:0000256" key="14">
    <source>
        <dbReference type="ARBA" id="ARBA00022989"/>
    </source>
</evidence>
<reference evidence="20" key="1">
    <citation type="journal article" date="2022" name="Int. J. Syst. Evol. Microbiol.">
        <title>Apilactobacillus apisilvae sp. nov., Nicolia spurrieriana gen. nov. sp. nov., Bombilactobacillus folatiphilus sp. nov. and Bombilactobacillus thymidiniphilus sp. nov., four new lactic acid bacterial isolates from stingless bees Tetragonula carbonaria and Austroplebeia australis.</title>
        <authorList>
            <person name="Oliphant S.A."/>
            <person name="Watson-Haigh N.S."/>
            <person name="Sumby K.M."/>
            <person name="Gardner J."/>
            <person name="Groom S."/>
            <person name="Jiranek V."/>
        </authorList>
    </citation>
    <scope>NUCLEOTIDE SEQUENCE</scope>
    <source>
        <strain evidence="20">SG4_D2</strain>
    </source>
</reference>
<dbReference type="SUPFAM" id="SSF56784">
    <property type="entry name" value="HAD-like"/>
    <property type="match status" value="1"/>
</dbReference>
<dbReference type="InterPro" id="IPR008250">
    <property type="entry name" value="ATPase_P-typ_transduc_dom_A_sf"/>
</dbReference>
<keyword evidence="12" id="KW-0460">Magnesium</keyword>
<gene>
    <name evidence="20" type="primary">mgtA</name>
    <name evidence="20" type="ORF">MOO45_07725</name>
</gene>
<evidence type="ECO:0000256" key="11">
    <source>
        <dbReference type="ARBA" id="ARBA00022840"/>
    </source>
</evidence>
<evidence type="ECO:0000256" key="17">
    <source>
        <dbReference type="ARBA" id="ARBA00047295"/>
    </source>
</evidence>
<comment type="similarity">
    <text evidence="3">Belongs to the cation transport ATPase (P-type) (TC 3.A.3) family. Type IIIB subfamily.</text>
</comment>
<dbReference type="InterPro" id="IPR001757">
    <property type="entry name" value="P_typ_ATPase"/>
</dbReference>
<dbReference type="Pfam" id="PF00689">
    <property type="entry name" value="Cation_ATPase_C"/>
    <property type="match status" value="1"/>
</dbReference>
<evidence type="ECO:0000256" key="18">
    <source>
        <dbReference type="SAM" id="Phobius"/>
    </source>
</evidence>
<evidence type="ECO:0000256" key="5">
    <source>
        <dbReference type="ARBA" id="ARBA00013555"/>
    </source>
</evidence>
<evidence type="ECO:0000256" key="7">
    <source>
        <dbReference type="ARBA" id="ARBA00022519"/>
    </source>
</evidence>
<dbReference type="EC" id="7.2.2.14" evidence="4"/>
<keyword evidence="14 18" id="KW-1133">Transmembrane helix</keyword>
<evidence type="ECO:0000313" key="21">
    <source>
        <dbReference type="Proteomes" id="UP000831495"/>
    </source>
</evidence>
<dbReference type="InterPro" id="IPR023299">
    <property type="entry name" value="ATPase_P-typ_cyto_dom_N"/>
</dbReference>
<dbReference type="EMBL" id="CP093366">
    <property type="protein sequence ID" value="UQS82064.1"/>
    <property type="molecule type" value="Genomic_DNA"/>
</dbReference>
<dbReference type="InterPro" id="IPR006415">
    <property type="entry name" value="P-type_ATPase_IIIB"/>
</dbReference>
<feature type="transmembrane region" description="Helical" evidence="18">
    <location>
        <begin position="58"/>
        <end position="79"/>
    </location>
</feature>
<name>A0ABY4P906_9LACO</name>
<keyword evidence="15 18" id="KW-0472">Membrane</keyword>
<dbReference type="NCBIfam" id="TIGR01494">
    <property type="entry name" value="ATPase_P-type"/>
    <property type="match status" value="2"/>
</dbReference>
<feature type="domain" description="Cation-transporting P-type ATPase N-terminal" evidence="19">
    <location>
        <begin position="9"/>
        <end position="82"/>
    </location>
</feature>
<dbReference type="PRINTS" id="PR01836">
    <property type="entry name" value="MGATPASE"/>
</dbReference>
<dbReference type="Gene3D" id="3.40.50.1000">
    <property type="entry name" value="HAD superfamily/HAD-like"/>
    <property type="match status" value="1"/>
</dbReference>
<dbReference type="SFLD" id="SFLDF00027">
    <property type="entry name" value="p-type_atpase"/>
    <property type="match status" value="1"/>
</dbReference>
<evidence type="ECO:0000256" key="8">
    <source>
        <dbReference type="ARBA" id="ARBA00022553"/>
    </source>
</evidence>
<dbReference type="InterPro" id="IPR059000">
    <property type="entry name" value="ATPase_P-type_domA"/>
</dbReference>
<dbReference type="PANTHER" id="PTHR42861">
    <property type="entry name" value="CALCIUM-TRANSPORTING ATPASE"/>
    <property type="match status" value="1"/>
</dbReference>
<keyword evidence="6" id="KW-1003">Cell membrane</keyword>
<feature type="transmembrane region" description="Helical" evidence="18">
    <location>
        <begin position="849"/>
        <end position="869"/>
    </location>
</feature>